<keyword evidence="2 3" id="KW-0040">ANK repeat</keyword>
<name>A0A9P5CQZ5_CRYP1</name>
<dbReference type="PROSITE" id="PS50297">
    <property type="entry name" value="ANK_REP_REGION"/>
    <property type="match status" value="1"/>
</dbReference>
<dbReference type="SMART" id="SM00248">
    <property type="entry name" value="ANK"/>
    <property type="match status" value="17"/>
</dbReference>
<gene>
    <name evidence="4" type="ORF">M406DRAFT_345252</name>
</gene>
<evidence type="ECO:0000256" key="1">
    <source>
        <dbReference type="ARBA" id="ARBA00022737"/>
    </source>
</evidence>
<reference evidence="4" key="1">
    <citation type="journal article" date="2020" name="Phytopathology">
        <title>Genome sequence of the chestnut blight fungus Cryphonectria parasitica EP155: A fundamental resource for an archetypical invasive plant pathogen.</title>
        <authorList>
            <person name="Crouch J.A."/>
            <person name="Dawe A."/>
            <person name="Aerts A."/>
            <person name="Barry K."/>
            <person name="Churchill A.C.L."/>
            <person name="Grimwood J."/>
            <person name="Hillman B."/>
            <person name="Milgroom M.G."/>
            <person name="Pangilinan J."/>
            <person name="Smith M."/>
            <person name="Salamov A."/>
            <person name="Schmutz J."/>
            <person name="Yadav J."/>
            <person name="Grigoriev I.V."/>
            <person name="Nuss D."/>
        </authorList>
    </citation>
    <scope>NUCLEOTIDE SEQUENCE</scope>
    <source>
        <strain evidence="4">EP155</strain>
    </source>
</reference>
<dbReference type="InterPro" id="IPR051165">
    <property type="entry name" value="Multifunctional_ANK_Repeat"/>
</dbReference>
<dbReference type="EMBL" id="MU032346">
    <property type="protein sequence ID" value="KAF3766997.1"/>
    <property type="molecule type" value="Genomic_DNA"/>
</dbReference>
<dbReference type="SMR" id="A0A9P5CQZ5"/>
<keyword evidence="5" id="KW-1185">Reference proteome</keyword>
<dbReference type="Proteomes" id="UP000803844">
    <property type="component" value="Unassembled WGS sequence"/>
</dbReference>
<dbReference type="Gene3D" id="1.25.40.20">
    <property type="entry name" value="Ankyrin repeat-containing domain"/>
    <property type="match status" value="6"/>
</dbReference>
<dbReference type="RefSeq" id="XP_040777958.1">
    <property type="nucleotide sequence ID" value="XM_040922057.1"/>
</dbReference>
<accession>A0A9P5CQZ5</accession>
<proteinExistence type="predicted"/>
<dbReference type="InterPro" id="IPR002110">
    <property type="entry name" value="Ankyrin_rpt"/>
</dbReference>
<dbReference type="Pfam" id="PF00023">
    <property type="entry name" value="Ank"/>
    <property type="match status" value="1"/>
</dbReference>
<evidence type="ECO:0000256" key="3">
    <source>
        <dbReference type="PROSITE-ProRule" id="PRU00023"/>
    </source>
</evidence>
<keyword evidence="1" id="KW-0677">Repeat</keyword>
<dbReference type="OrthoDB" id="194358at2759"/>
<evidence type="ECO:0000313" key="5">
    <source>
        <dbReference type="Proteomes" id="UP000803844"/>
    </source>
</evidence>
<dbReference type="SUPFAM" id="SSF48403">
    <property type="entry name" value="Ankyrin repeat"/>
    <property type="match status" value="4"/>
</dbReference>
<dbReference type="GeneID" id="63839186"/>
<dbReference type="PANTHER" id="PTHR24123">
    <property type="entry name" value="ANKYRIN REPEAT-CONTAINING"/>
    <property type="match status" value="1"/>
</dbReference>
<sequence length="1815" mass="197905">MASSPNANDDFHAEEQLKRRRLLASGQRPNGDSEGFMAARGGLLKKTSFSISRKDSSFTPKEIFDELHAHVQNQGSPGVAEALVQRLLLAGGNINNPNTKPKTAFSLKRRSMNDLVQTQSQILQEAVKNGQEDMVAVLVPHADPAIVDAALPLALAKGSLKMTEVLLSHGANLSTTPEGRFQFQQLCINGEQADLVGLLLQSDGRPPPDWISGAMVLAARKGHLATVVRLSRSVADGSYNEAEALKLAVTMCRIDIALAILTGRKPPAREHVNEAFKLLFEYANIMPTEKKCFADVLLLAGAEGDVTAEALVKACETEFYDMIDLLITAGASIDYGHAMAVRNAIQKGNTSLVKVLLGNEAALKPDLAADLIPEIPKRTSPEDRLELLTLLLRKGAGGSQLDDALVDAVEAHDLKCVTLLLTPQFPGSGRLQPSGSHDLKRGPRSMIFEHHATSSVNHKGGLALSIAVRTGQIPIAESILAAKPSLETLAQVFPLISQLEPAQRYRLTESFLKAGVSGPCVHAALQHAIDERPPRRDQRLIGLLLHHDVDVKTKNDGAPILSAIAQGDADLLQVLLNKGRPDTRTATAAFMNAMDARVDINSQVIGESLGRVLQEKPTDLALLSALLKLGKGDVNINTGEPLVFAVRNPDPRVLDLMLKAGKPNAETMDMAVQAMNDVPSTDEKAAKLESILRNIKQKETLNRLLVTEVNAILECPPEKRTLVVLKALLAAGIDVNADKAAALCCAVGQADKVITDVLFAAKPSSASLGEAMRFAMNIPDEADRLAFTARLLDAGAPAAEANRALTYAITACPRDLALIHRLVAKADMRDGEALVTAVRRCHPDLVELMAKSKRHATASLNQAFSAAMKIGDHEIRKSICESLLNTGASGDVVSNALLDAAGTGDLTLIAILLKHGASTGHREGQCVVEACRAGSCDVLKVLLSTRASIDKKTLERGFQAATEVSDLKQRLSVYKVLLDKGVTGEVLDAELVSAARYGYDAVDLVQLLLHFGASPDHNNGEAVYNATCCAFMDILKLMLAISPAGGKQQKPSSRTLVRSLKASSKLSTAPRLQVVQWLFEAGLQISDDVHVALNKVVNEEESSIDLIKLFLEKGASPTALGCKSLVDVAQIQNLEVLDLFLKCEISLKDISWTMKETFIPAAVDVWLSPRGLEVARRLLAKGAEGEGLSVALSASLDYLGTEKDGIARQFVSILIQHNADVNQGHGEPLVRATKTGDTQLVQQMLQQGPNAESLSMAFPYVFDHELKDNEVLDFITLFTHFQDGEIQLDPKFRHPDSAPTIFKAISRYPRSTKIVETLLDAGYFYDEPCSVRVLDEVEEEEQANLLIWCLLQPMKRVSSDVITTLIKRGAAVNIETPLSKTTPLMLAIKEKRKDIVQALVMANAEVDVTDVTGNTPLTLTTQIGGDLGRTMMSSILAAEPSQNDGSLHNAARDLDIRTMQVLVDFGHEVDFPSPLHGGRTALGELCLHSSDAGPLTAAQEKAMEKAMTYLMRQGTDLSLLSDGKSVLYLAMESADAVPTTRALLKVGMWKHINRQWNLYTDGVCTYSPTQYAKRILRQNDTSEQLHTLLKANRGEDIYFANEGPQPEGAIGLPDDIVRAERERKARLERIQLEAEDHTRALSRTQEVADIHLQIFAQRAALEDERARQKQLTELNGVREKAQLEEQLFNEAVRRQRAEQAAALDHQSSLMQVEAERKRLLFETEYEGEQKRQQLLLAFEGQQASARMDTARQMSALQRREREDINAFEKEQDKRLQARMTQERKLIESKNQMAANLAALGMPQRRQIGYVSGELE</sequence>
<feature type="repeat" description="ANK" evidence="3">
    <location>
        <begin position="1379"/>
        <end position="1411"/>
    </location>
</feature>
<comment type="caution">
    <text evidence="4">The sequence shown here is derived from an EMBL/GenBank/DDBJ whole genome shotgun (WGS) entry which is preliminary data.</text>
</comment>
<protein>
    <submittedName>
        <fullName evidence="4">Ankyrin</fullName>
    </submittedName>
</protein>
<dbReference type="PROSITE" id="PS50088">
    <property type="entry name" value="ANK_REPEAT"/>
    <property type="match status" value="1"/>
</dbReference>
<evidence type="ECO:0000313" key="4">
    <source>
        <dbReference type="EMBL" id="KAF3766997.1"/>
    </source>
</evidence>
<evidence type="ECO:0000256" key="2">
    <source>
        <dbReference type="ARBA" id="ARBA00023043"/>
    </source>
</evidence>
<dbReference type="PANTHER" id="PTHR24123:SF33">
    <property type="entry name" value="PROTEIN HOS4"/>
    <property type="match status" value="1"/>
</dbReference>
<dbReference type="InterPro" id="IPR036770">
    <property type="entry name" value="Ankyrin_rpt-contain_sf"/>
</dbReference>
<organism evidence="4 5">
    <name type="scientific">Cryphonectria parasitica (strain ATCC 38755 / EP155)</name>
    <dbReference type="NCBI Taxonomy" id="660469"/>
    <lineage>
        <taxon>Eukaryota</taxon>
        <taxon>Fungi</taxon>
        <taxon>Dikarya</taxon>
        <taxon>Ascomycota</taxon>
        <taxon>Pezizomycotina</taxon>
        <taxon>Sordariomycetes</taxon>
        <taxon>Sordariomycetidae</taxon>
        <taxon>Diaporthales</taxon>
        <taxon>Cryphonectriaceae</taxon>
        <taxon>Cryphonectria-Endothia species complex</taxon>
        <taxon>Cryphonectria</taxon>
    </lineage>
</organism>